<keyword evidence="4" id="KW-0805">Transcription regulation</keyword>
<accession>A0A348B3A8</accession>
<gene>
    <name evidence="10" type="ORF">GCM10007116_11560</name>
    <name evidence="9" type="ORF">HS1genome_1049</name>
</gene>
<proteinExistence type="inferred from homology"/>
<dbReference type="Pfam" id="PF00382">
    <property type="entry name" value="TFIIB"/>
    <property type="match status" value="2"/>
</dbReference>
<dbReference type="GO" id="GO:0003743">
    <property type="term" value="F:translation initiation factor activity"/>
    <property type="evidence" value="ECO:0007669"/>
    <property type="project" value="UniProtKB-KW"/>
</dbReference>
<keyword evidence="9" id="KW-0396">Initiation factor</keyword>
<dbReference type="FunFam" id="1.10.472.10:FF:000023">
    <property type="entry name" value="Transcription initiation factor IIB"/>
    <property type="match status" value="1"/>
</dbReference>
<dbReference type="InterPro" id="IPR013763">
    <property type="entry name" value="Cyclin-like_dom"/>
</dbReference>
<dbReference type="KEGG" id="sacd:HS1genome_1049"/>
<dbReference type="RefSeq" id="WP_229768184.1">
    <property type="nucleotide sequence ID" value="NZ_AP018553.1"/>
</dbReference>
<dbReference type="InterPro" id="IPR000812">
    <property type="entry name" value="TFIIB"/>
</dbReference>
<dbReference type="AlphaFoldDB" id="A0A348B3A8"/>
<feature type="region of interest" description="Disordered" evidence="7">
    <location>
        <begin position="53"/>
        <end position="90"/>
    </location>
</feature>
<reference evidence="10" key="1">
    <citation type="journal article" date="2014" name="Int. J. Syst. Evol. Microbiol.">
        <title>Complete genome sequence of Corynebacterium casei LMG S-19264T (=DSM 44701T), isolated from a smear-ripened cheese.</title>
        <authorList>
            <consortium name="US DOE Joint Genome Institute (JGI-PGF)"/>
            <person name="Walter F."/>
            <person name="Albersmeier A."/>
            <person name="Kalinowski J."/>
            <person name="Ruckert C."/>
        </authorList>
    </citation>
    <scope>NUCLEOTIDE SEQUENCE</scope>
    <source>
        <strain evidence="10">JCM 31740</strain>
    </source>
</reference>
<evidence type="ECO:0000256" key="4">
    <source>
        <dbReference type="ARBA" id="ARBA00023015"/>
    </source>
</evidence>
<reference evidence="9" key="3">
    <citation type="journal article" date="2019" name="BMC Res. Notes">
        <title>Complete genome sequence of the Sulfodiicoccus acidiphilus strain HS-1T, the first crenarchaeon that lacks polB3, isolated from an acidic hot spring in Ohwaku-dani, Hakone, Japan.</title>
        <authorList>
            <person name="Sakai H.D."/>
            <person name="Kurosawa N."/>
        </authorList>
    </citation>
    <scope>NUCLEOTIDE SEQUENCE</scope>
    <source>
        <strain evidence="9">HS-1</strain>
    </source>
</reference>
<sequence length="303" mass="33872">MTEVSSDGFKDPYQSCITGGPHRPIMDYARGEVKCSECGLVLDQSVVDQGPEWRNFNQEERNGRERVGRPNDPGSHDWGMSTGVGRSRNPRRDAKIKNLNHKIRVSAKDRKLVTLLSSLHQEASKLDLPRHVRDTGAMVLRKLYSEGLAKRIEPEVLVVGALLYASRVNRIPKTVPEVLAVANVDKRQLWDAMERISKMSKVGDSFKPHLKPAEYVPRIVAELKLPDHVITKASELAEKAYENGITSGRGHLGLSAASVYVVSALLDVKKTQKEIAEAMKITEVTIRNRCRDIVNNFDITVML</sequence>
<dbReference type="SMART" id="SM00385">
    <property type="entry name" value="CYCLIN"/>
    <property type="match status" value="2"/>
</dbReference>
<dbReference type="EMBL" id="AP018553">
    <property type="protein sequence ID" value="BBD72660.1"/>
    <property type="molecule type" value="Genomic_DNA"/>
</dbReference>
<dbReference type="GO" id="GO:0017025">
    <property type="term" value="F:TBP-class protein binding"/>
    <property type="evidence" value="ECO:0007669"/>
    <property type="project" value="InterPro"/>
</dbReference>
<evidence type="ECO:0000256" key="2">
    <source>
        <dbReference type="ARBA" id="ARBA00013932"/>
    </source>
</evidence>
<protein>
    <recommendedName>
        <fullName evidence="2">Transcription initiation factor IIB</fullName>
    </recommendedName>
</protein>
<evidence type="ECO:0000313" key="11">
    <source>
        <dbReference type="Proteomes" id="UP000276741"/>
    </source>
</evidence>
<dbReference type="SUPFAM" id="SSF47954">
    <property type="entry name" value="Cyclin-like"/>
    <property type="match status" value="2"/>
</dbReference>
<evidence type="ECO:0000256" key="6">
    <source>
        <dbReference type="ARBA" id="ARBA00053882"/>
    </source>
</evidence>
<dbReference type="Gene3D" id="1.10.472.10">
    <property type="entry name" value="Cyclin-like"/>
    <property type="match status" value="1"/>
</dbReference>
<dbReference type="GeneID" id="38666562"/>
<evidence type="ECO:0000259" key="8">
    <source>
        <dbReference type="SMART" id="SM00385"/>
    </source>
</evidence>
<dbReference type="Proteomes" id="UP000616143">
    <property type="component" value="Unassembled WGS sequence"/>
</dbReference>
<dbReference type="GO" id="GO:0070897">
    <property type="term" value="P:transcription preinitiation complex assembly"/>
    <property type="evidence" value="ECO:0007669"/>
    <property type="project" value="InterPro"/>
</dbReference>
<dbReference type="Pfam" id="PF08271">
    <property type="entry name" value="Zn_Ribbon_TF"/>
    <property type="match status" value="1"/>
</dbReference>
<organism evidence="9 11">
    <name type="scientific">Sulfodiicoccus acidiphilus</name>
    <dbReference type="NCBI Taxonomy" id="1670455"/>
    <lineage>
        <taxon>Archaea</taxon>
        <taxon>Thermoproteota</taxon>
        <taxon>Thermoprotei</taxon>
        <taxon>Sulfolobales</taxon>
        <taxon>Sulfolobaceae</taxon>
        <taxon>Sulfodiicoccus</taxon>
    </lineage>
</organism>
<evidence type="ECO:0000313" key="9">
    <source>
        <dbReference type="EMBL" id="BBD72660.1"/>
    </source>
</evidence>
<dbReference type="PANTHER" id="PTHR11618">
    <property type="entry name" value="TRANSCRIPTION INITIATION FACTOR IIB-RELATED"/>
    <property type="match status" value="1"/>
</dbReference>
<dbReference type="GO" id="GO:0097550">
    <property type="term" value="C:transcription preinitiation complex"/>
    <property type="evidence" value="ECO:0007669"/>
    <property type="project" value="TreeGrafter"/>
</dbReference>
<evidence type="ECO:0000256" key="5">
    <source>
        <dbReference type="ARBA" id="ARBA00023163"/>
    </source>
</evidence>
<evidence type="ECO:0000256" key="3">
    <source>
        <dbReference type="ARBA" id="ARBA00022737"/>
    </source>
</evidence>
<evidence type="ECO:0000313" key="10">
    <source>
        <dbReference type="EMBL" id="GGT95638.1"/>
    </source>
</evidence>
<comment type="function">
    <text evidence="6">Stabilizes TBP binding to an archaeal box-A promoter. Also responsible for recruiting RNA polymerase II to the pre-initiation complex (DNA-TBP-TFIIB).</text>
</comment>
<dbReference type="InterPro" id="IPR013137">
    <property type="entry name" value="Znf_TFIIB"/>
</dbReference>
<evidence type="ECO:0000256" key="7">
    <source>
        <dbReference type="SAM" id="MobiDB-lite"/>
    </source>
</evidence>
<feature type="compositionally biased region" description="Basic and acidic residues" evidence="7">
    <location>
        <begin position="57"/>
        <end position="69"/>
    </location>
</feature>
<dbReference type="InterPro" id="IPR036915">
    <property type="entry name" value="Cyclin-like_sf"/>
</dbReference>
<keyword evidence="9" id="KW-0648">Protein biosynthesis</keyword>
<dbReference type="CDD" id="cd20550">
    <property type="entry name" value="CYCLIN_TFIIB_archaea_like_rpt2"/>
    <property type="match status" value="1"/>
</dbReference>
<feature type="domain" description="Cyclin-like" evidence="8">
    <location>
        <begin position="214"/>
        <end position="295"/>
    </location>
</feature>
<reference evidence="10" key="4">
    <citation type="submission" date="2020-09" db="EMBL/GenBank/DDBJ databases">
        <authorList>
            <person name="Sun Q."/>
            <person name="Ohkuma M."/>
        </authorList>
    </citation>
    <scope>NUCLEOTIDE SEQUENCE</scope>
    <source>
        <strain evidence="10">JCM 31740</strain>
    </source>
</reference>
<dbReference type="PRINTS" id="PR00685">
    <property type="entry name" value="TIFACTORIIB"/>
</dbReference>
<dbReference type="InterPro" id="IPR013150">
    <property type="entry name" value="TFIIB_cyclin"/>
</dbReference>
<dbReference type="SUPFAM" id="SSF57783">
    <property type="entry name" value="Zinc beta-ribbon"/>
    <property type="match status" value="1"/>
</dbReference>
<dbReference type="PANTHER" id="PTHR11618:SF13">
    <property type="entry name" value="TRANSCRIPTION INITIATION FACTOR IIB"/>
    <property type="match status" value="1"/>
</dbReference>
<evidence type="ECO:0000256" key="1">
    <source>
        <dbReference type="ARBA" id="ARBA00010857"/>
    </source>
</evidence>
<keyword evidence="11" id="KW-1185">Reference proteome</keyword>
<keyword evidence="5" id="KW-0804">Transcription</keyword>
<feature type="domain" description="Cyclin-like" evidence="8">
    <location>
        <begin position="117"/>
        <end position="198"/>
    </location>
</feature>
<dbReference type="EMBL" id="BMQS01000009">
    <property type="protein sequence ID" value="GGT95638.1"/>
    <property type="molecule type" value="Genomic_DNA"/>
</dbReference>
<comment type="similarity">
    <text evidence="1">Belongs to the TFIIB family.</text>
</comment>
<reference evidence="11" key="2">
    <citation type="submission" date="2018-04" db="EMBL/GenBank/DDBJ databases">
        <title>Complete genome sequence of Sulfodiicoccus acidiphilus strain HS-1.</title>
        <authorList>
            <person name="Sakai H.D."/>
            <person name="Kurosawa N."/>
        </authorList>
    </citation>
    <scope>NUCLEOTIDE SEQUENCE [LARGE SCALE GENOMIC DNA]</scope>
    <source>
        <strain evidence="11">HS-1</strain>
    </source>
</reference>
<dbReference type="Gene3D" id="1.10.472.170">
    <property type="match status" value="1"/>
</dbReference>
<dbReference type="Proteomes" id="UP000276741">
    <property type="component" value="Chromosome"/>
</dbReference>
<name>A0A348B3A8_9CREN</name>
<keyword evidence="3" id="KW-0677">Repeat</keyword>